<comment type="similarity">
    <text evidence="1">Belongs to the FAH family.</text>
</comment>
<accession>A0AAE8SCS3</accession>
<dbReference type="GO" id="GO:0046872">
    <property type="term" value="F:metal ion binding"/>
    <property type="evidence" value="ECO:0007669"/>
    <property type="project" value="UniProtKB-KW"/>
</dbReference>
<dbReference type="GO" id="GO:0018773">
    <property type="term" value="F:acetylpyruvate hydrolase activity"/>
    <property type="evidence" value="ECO:0007669"/>
    <property type="project" value="TreeGrafter"/>
</dbReference>
<name>A0AAE8SCS3_9HYPO</name>
<evidence type="ECO:0000256" key="2">
    <source>
        <dbReference type="ARBA" id="ARBA00022723"/>
    </source>
</evidence>
<protein>
    <submittedName>
        <fullName evidence="4">Related to bifunctional 4-hydroxyphenylacetate degradation enzyme</fullName>
    </submittedName>
</protein>
<evidence type="ECO:0000259" key="3">
    <source>
        <dbReference type="Pfam" id="PF01557"/>
    </source>
</evidence>
<dbReference type="Proteomes" id="UP001187734">
    <property type="component" value="Unassembled WGS sequence"/>
</dbReference>
<keyword evidence="5" id="KW-1185">Reference proteome</keyword>
<proteinExistence type="inferred from homology"/>
<dbReference type="Pfam" id="PF01557">
    <property type="entry name" value="FAA_hydrolase"/>
    <property type="match status" value="1"/>
</dbReference>
<evidence type="ECO:0000313" key="5">
    <source>
        <dbReference type="Proteomes" id="UP001187734"/>
    </source>
</evidence>
<keyword evidence="2" id="KW-0479">Metal-binding</keyword>
<dbReference type="FunFam" id="3.90.850.10:FF:000002">
    <property type="entry name" value="2-hydroxyhepta-2,4-diene-1,7-dioate isomerase"/>
    <property type="match status" value="1"/>
</dbReference>
<dbReference type="GO" id="GO:0006107">
    <property type="term" value="P:oxaloacetate metabolic process"/>
    <property type="evidence" value="ECO:0007669"/>
    <property type="project" value="UniProtKB-ARBA"/>
</dbReference>
<dbReference type="InterPro" id="IPR036663">
    <property type="entry name" value="Fumarylacetoacetase_C_sf"/>
</dbReference>
<dbReference type="PANTHER" id="PTHR11820:SF7">
    <property type="entry name" value="ACYLPYRUVASE FAHD1, MITOCHONDRIAL"/>
    <property type="match status" value="1"/>
</dbReference>
<dbReference type="AlphaFoldDB" id="A0AAE8SCS3"/>
<dbReference type="GO" id="GO:0050163">
    <property type="term" value="F:oxaloacetate tautomerase activity"/>
    <property type="evidence" value="ECO:0007669"/>
    <property type="project" value="UniProtKB-ARBA"/>
</dbReference>
<dbReference type="Gene3D" id="3.90.850.10">
    <property type="entry name" value="Fumarylacetoacetase-like, C-terminal domain"/>
    <property type="match status" value="1"/>
</dbReference>
<dbReference type="SUPFAM" id="SSF56529">
    <property type="entry name" value="FAH"/>
    <property type="match status" value="1"/>
</dbReference>
<reference evidence="4" key="1">
    <citation type="submission" date="2018-03" db="EMBL/GenBank/DDBJ databases">
        <authorList>
            <person name="Guldener U."/>
        </authorList>
    </citation>
    <scope>NUCLEOTIDE SEQUENCE</scope>
</reference>
<evidence type="ECO:0000313" key="4">
    <source>
        <dbReference type="EMBL" id="SPJ71010.1"/>
    </source>
</evidence>
<dbReference type="InterPro" id="IPR011234">
    <property type="entry name" value="Fumarylacetoacetase-like_C"/>
</dbReference>
<comment type="caution">
    <text evidence="4">The sequence shown here is derived from an EMBL/GenBank/DDBJ whole genome shotgun (WGS) entry which is preliminary data.</text>
</comment>
<evidence type="ECO:0000256" key="1">
    <source>
        <dbReference type="ARBA" id="ARBA00010211"/>
    </source>
</evidence>
<dbReference type="PANTHER" id="PTHR11820">
    <property type="entry name" value="ACYLPYRUVASE"/>
    <property type="match status" value="1"/>
</dbReference>
<gene>
    <name evidence="4" type="ORF">FTOL_00738</name>
</gene>
<dbReference type="EMBL" id="ONZP01000026">
    <property type="protein sequence ID" value="SPJ71010.1"/>
    <property type="molecule type" value="Genomic_DNA"/>
</dbReference>
<organism evidence="4 5">
    <name type="scientific">Fusarium torulosum</name>
    <dbReference type="NCBI Taxonomy" id="33205"/>
    <lineage>
        <taxon>Eukaryota</taxon>
        <taxon>Fungi</taxon>
        <taxon>Dikarya</taxon>
        <taxon>Ascomycota</taxon>
        <taxon>Pezizomycotina</taxon>
        <taxon>Sordariomycetes</taxon>
        <taxon>Hypocreomycetidae</taxon>
        <taxon>Hypocreales</taxon>
        <taxon>Nectriaceae</taxon>
        <taxon>Fusarium</taxon>
    </lineage>
</organism>
<feature type="domain" description="Fumarylacetoacetase-like C-terminal" evidence="3">
    <location>
        <begin position="100"/>
        <end position="309"/>
    </location>
</feature>
<sequence>MSLPSYSRKHRPYAWLFVRGKSDKWSAGLIRFIARNEPSKILIGEPVSGNADIGLALRNGQDVWAYLFSGSSVLAPGSKTEQRVQVDRVFSPLAQHEVGTIRCIGLNYKQHAREVNLSLPTVPTVFLKPATSLNDPFPSSVPLPKISQSTDSADYEAELAVVIGRSCRNVTEAEAYDFVLGYTACNDVSSRAPQFRDSQWSFSKGFDGACPLGPTLVSRQVIPDPNILRLRGIRNGQVVQECGIDDLIFNVPHIISYLSQDTTLPAGTVILTGTPAGVGYGRSPKQTLKAGDEFTVEILPFIGTLTNMVENS</sequence>